<dbReference type="EMBL" id="KB446536">
    <property type="protein sequence ID" value="EME48091.1"/>
    <property type="molecule type" value="Genomic_DNA"/>
</dbReference>
<reference evidence="1 2" key="2">
    <citation type="journal article" date="2012" name="PLoS Pathog.">
        <title>Diverse lifestyles and strategies of plant pathogenesis encoded in the genomes of eighteen Dothideomycetes fungi.</title>
        <authorList>
            <person name="Ohm R.A."/>
            <person name="Feau N."/>
            <person name="Henrissat B."/>
            <person name="Schoch C.L."/>
            <person name="Horwitz B.A."/>
            <person name="Barry K.W."/>
            <person name="Condon B.J."/>
            <person name="Copeland A.C."/>
            <person name="Dhillon B."/>
            <person name="Glaser F."/>
            <person name="Hesse C.N."/>
            <person name="Kosti I."/>
            <person name="LaButti K."/>
            <person name="Lindquist E.A."/>
            <person name="Lucas S."/>
            <person name="Salamov A.A."/>
            <person name="Bradshaw R.E."/>
            <person name="Ciuffetti L."/>
            <person name="Hamelin R.C."/>
            <person name="Kema G.H.J."/>
            <person name="Lawrence C."/>
            <person name="Scott J.A."/>
            <person name="Spatafora J.W."/>
            <person name="Turgeon B.G."/>
            <person name="de Wit P.J.G.M."/>
            <person name="Zhong S."/>
            <person name="Goodwin S.B."/>
            <person name="Grigoriev I.V."/>
        </authorList>
    </citation>
    <scope>NUCLEOTIDE SEQUENCE [LARGE SCALE GENOMIC DNA]</scope>
    <source>
        <strain evidence="2">NZE10 / CBS 128990</strain>
    </source>
</reference>
<gene>
    <name evidence="1" type="ORF">DOTSEDRAFT_32410</name>
</gene>
<reference evidence="2" key="1">
    <citation type="journal article" date="2012" name="PLoS Genet.">
        <title>The genomes of the fungal plant pathogens Cladosporium fulvum and Dothistroma septosporum reveal adaptation to different hosts and lifestyles but also signatures of common ancestry.</title>
        <authorList>
            <person name="de Wit P.J.G.M."/>
            <person name="van der Burgt A."/>
            <person name="Oekmen B."/>
            <person name="Stergiopoulos I."/>
            <person name="Abd-Elsalam K.A."/>
            <person name="Aerts A.L."/>
            <person name="Bahkali A.H."/>
            <person name="Beenen H.G."/>
            <person name="Chettri P."/>
            <person name="Cox M.P."/>
            <person name="Datema E."/>
            <person name="de Vries R.P."/>
            <person name="Dhillon B."/>
            <person name="Ganley A.R."/>
            <person name="Griffiths S.A."/>
            <person name="Guo Y."/>
            <person name="Hamelin R.C."/>
            <person name="Henrissat B."/>
            <person name="Kabir M.S."/>
            <person name="Jashni M.K."/>
            <person name="Kema G."/>
            <person name="Klaubauf S."/>
            <person name="Lapidus A."/>
            <person name="Levasseur A."/>
            <person name="Lindquist E."/>
            <person name="Mehrabi R."/>
            <person name="Ohm R.A."/>
            <person name="Owen T.J."/>
            <person name="Salamov A."/>
            <person name="Schwelm A."/>
            <person name="Schijlen E."/>
            <person name="Sun H."/>
            <person name="van den Burg H.A."/>
            <person name="van Ham R.C.H.J."/>
            <person name="Zhang S."/>
            <person name="Goodwin S.B."/>
            <person name="Grigoriev I.V."/>
            <person name="Collemare J."/>
            <person name="Bradshaw R.E."/>
        </authorList>
    </citation>
    <scope>NUCLEOTIDE SEQUENCE [LARGE SCALE GENOMIC DNA]</scope>
    <source>
        <strain evidence="2">NZE10 / CBS 128990</strain>
    </source>
</reference>
<keyword evidence="2" id="KW-1185">Reference proteome</keyword>
<protein>
    <submittedName>
        <fullName evidence="1">Uncharacterized protein</fullName>
    </submittedName>
</protein>
<proteinExistence type="predicted"/>
<accession>N1PX36</accession>
<name>N1PX36_DOTSN</name>
<organism evidence="1 2">
    <name type="scientific">Dothistroma septosporum (strain NZE10 / CBS 128990)</name>
    <name type="common">Red band needle blight fungus</name>
    <name type="synonym">Mycosphaerella pini</name>
    <dbReference type="NCBI Taxonomy" id="675120"/>
    <lineage>
        <taxon>Eukaryota</taxon>
        <taxon>Fungi</taxon>
        <taxon>Dikarya</taxon>
        <taxon>Ascomycota</taxon>
        <taxon>Pezizomycotina</taxon>
        <taxon>Dothideomycetes</taxon>
        <taxon>Dothideomycetidae</taxon>
        <taxon>Mycosphaerellales</taxon>
        <taxon>Mycosphaerellaceae</taxon>
        <taxon>Dothistroma</taxon>
    </lineage>
</organism>
<dbReference type="HOGENOM" id="CLU_1326345_0_0_1"/>
<evidence type="ECO:0000313" key="1">
    <source>
        <dbReference type="EMBL" id="EME48091.1"/>
    </source>
</evidence>
<evidence type="ECO:0000313" key="2">
    <source>
        <dbReference type="Proteomes" id="UP000016933"/>
    </source>
</evidence>
<dbReference type="Proteomes" id="UP000016933">
    <property type="component" value="Unassembled WGS sequence"/>
</dbReference>
<sequence length="207" mass="22912">MRQSAEAQYAWPRPNELASGLPLHGEVRVGAWPTTGTQHDGADGRLADRDALRCCSAYLTLPYLTLPHLTFYARLRVDLQDRPRSTKHGQAVLPWSRPLSVSCELAQPPARATMTRWMASTRRTATVCPARPSPPGDSADDAVAWLAIGLSCGCRVVCWRLGTLQIRQSFTMTEVRLMHRKRPLCPTKPGSVSMYSSLSLPIFVCQP</sequence>
<dbReference type="AlphaFoldDB" id="N1PX36"/>